<organism evidence="2 3">
    <name type="scientific">Apiospora hydei</name>
    <dbReference type="NCBI Taxonomy" id="1337664"/>
    <lineage>
        <taxon>Eukaryota</taxon>
        <taxon>Fungi</taxon>
        <taxon>Dikarya</taxon>
        <taxon>Ascomycota</taxon>
        <taxon>Pezizomycotina</taxon>
        <taxon>Sordariomycetes</taxon>
        <taxon>Xylariomycetidae</taxon>
        <taxon>Amphisphaeriales</taxon>
        <taxon>Apiosporaceae</taxon>
        <taxon>Apiospora</taxon>
    </lineage>
</organism>
<dbReference type="Pfam" id="PF20150">
    <property type="entry name" value="2EXR"/>
    <property type="match status" value="1"/>
</dbReference>
<keyword evidence="3" id="KW-1185">Reference proteome</keyword>
<dbReference type="InterPro" id="IPR045518">
    <property type="entry name" value="2EXR"/>
</dbReference>
<evidence type="ECO:0000259" key="1">
    <source>
        <dbReference type="Pfam" id="PF20150"/>
    </source>
</evidence>
<dbReference type="RefSeq" id="XP_066673639.1">
    <property type="nucleotide sequence ID" value="XM_066806343.1"/>
</dbReference>
<comment type="caution">
    <text evidence="2">The sequence shown here is derived from an EMBL/GenBank/DDBJ whole genome shotgun (WGS) entry which is preliminary data.</text>
</comment>
<protein>
    <recommendedName>
        <fullName evidence="1">2EXR domain-containing protein</fullName>
    </recommendedName>
</protein>
<dbReference type="EMBL" id="JAQQWN010000003">
    <property type="protein sequence ID" value="KAK8091667.1"/>
    <property type="molecule type" value="Genomic_DNA"/>
</dbReference>
<feature type="domain" description="2EXR" evidence="1">
    <location>
        <begin position="4"/>
        <end position="72"/>
    </location>
</feature>
<evidence type="ECO:0000313" key="3">
    <source>
        <dbReference type="Proteomes" id="UP001433268"/>
    </source>
</evidence>
<accession>A0ABR1X880</accession>
<dbReference type="GeneID" id="92039403"/>
<dbReference type="Proteomes" id="UP001433268">
    <property type="component" value="Unassembled WGS sequence"/>
</dbReference>
<evidence type="ECO:0000313" key="2">
    <source>
        <dbReference type="EMBL" id="KAK8091667.1"/>
    </source>
</evidence>
<name>A0ABR1X880_9PEZI</name>
<reference evidence="2 3" key="1">
    <citation type="submission" date="2023-01" db="EMBL/GenBank/DDBJ databases">
        <title>Analysis of 21 Apiospora genomes using comparative genomics revels a genus with tremendous synthesis potential of carbohydrate active enzymes and secondary metabolites.</title>
        <authorList>
            <person name="Sorensen T."/>
        </authorList>
    </citation>
    <scope>NUCLEOTIDE SEQUENCE [LARGE SCALE GENOMIC DNA]</scope>
    <source>
        <strain evidence="2 3">CBS 114990</strain>
    </source>
</reference>
<sequence length="316" mass="37040">MADFTRFQDLAPELRRMIWRHALEEESSRRIVLVHRESLRISKWIPSLISPLMLTTRESRLCAKDFYNVRVDVYAVPPVAPDWDHFRDWCSDLCDGDDDDDDVEDPGWERTTEWWWSYGHFAAGHDAVEMLTRRPNLATDQLQGAVFVSTDWDCFALSFQAFLEPDPESHFVDEMNGSSDEYIDICAAHFTFDTQKKLLGSQSSYPWLEHRKEQWRHASAPLAPEVCHMVRNVIATFEIRGDRSHLGDLPVYKKEDAVLHWRTDAFDAIGNYLRLRVDNGWTFIKVFTAGKFDKFDVRSLKELDDRDEDVDEWMLL</sequence>
<proteinExistence type="predicted"/>
<gene>
    <name evidence="2" type="ORF">PG997_002028</name>
</gene>